<accession>A0ABP6RFR1</accession>
<dbReference type="InterPro" id="IPR018484">
    <property type="entry name" value="FGGY_N"/>
</dbReference>
<dbReference type="Gene3D" id="3.30.420.40">
    <property type="match status" value="2"/>
</dbReference>
<sequence length="504" mass="52227">MDPTASPLVAGADFGTTALKLVLVDVDGRTVSTAQASYPTDRRRDADGAARHEQDPEQWWQALVRALAETGLSHGVVALGLTGQMQDLVLLSGTRPVRPAVVYSDQRAAAQQRALHDQLPHWPRRAGSRQDAASVAAKLRWLADHEPENLAAADALVFGPAGCLARRLGAEPVCDLTTASTTGLLDLAARDWWSPAAEAAGIDASRLPRLVEEPAAEGPVARLRSADAAELGLSVGTPVVLGFGDAAATTDGLVGSAPGDAYASLGTSGWIAAVTPGPPDDGAEDSAMHQLAADRGNLLRIAAVQSAGGSAEWSRRQLLGGLDHAAVEERAAGRIDRLAERPLCLPGLGGERYPVRNAEARGTFIGVTESTEAIDLHLSVLTGVAYALAQGVEELGASQQALPVVGGGAESRVWRRLLADAAGMPVVHCAETDDAAARHAARSAAEGGGFAHRVPPHFSPAGEGSAGISVVEPSALATEHARLREIHRELHETLAPTFSRLAGA</sequence>
<evidence type="ECO:0000256" key="5">
    <source>
        <dbReference type="SAM" id="MobiDB-lite"/>
    </source>
</evidence>
<keyword evidence="2" id="KW-0859">Xylose metabolism</keyword>
<comment type="similarity">
    <text evidence="1">Belongs to the FGGY kinase family.</text>
</comment>
<dbReference type="Pfam" id="PF02782">
    <property type="entry name" value="FGGY_C"/>
    <property type="match status" value="1"/>
</dbReference>
<proteinExistence type="inferred from homology"/>
<keyword evidence="2" id="KW-0119">Carbohydrate metabolism</keyword>
<protein>
    <submittedName>
        <fullName evidence="8">FGGY family carbohydrate kinase</fullName>
    </submittedName>
</protein>
<keyword evidence="9" id="KW-1185">Reference proteome</keyword>
<dbReference type="InterPro" id="IPR000577">
    <property type="entry name" value="Carb_kinase_FGGY"/>
</dbReference>
<evidence type="ECO:0000259" key="7">
    <source>
        <dbReference type="Pfam" id="PF02782"/>
    </source>
</evidence>
<dbReference type="PIRSF" id="PIRSF000538">
    <property type="entry name" value="GlpK"/>
    <property type="match status" value="1"/>
</dbReference>
<evidence type="ECO:0000256" key="4">
    <source>
        <dbReference type="ARBA" id="ARBA00022777"/>
    </source>
</evidence>
<feature type="region of interest" description="Disordered" evidence="5">
    <location>
        <begin position="35"/>
        <end position="54"/>
    </location>
</feature>
<evidence type="ECO:0000313" key="9">
    <source>
        <dbReference type="Proteomes" id="UP001501736"/>
    </source>
</evidence>
<evidence type="ECO:0000259" key="6">
    <source>
        <dbReference type="Pfam" id="PF00370"/>
    </source>
</evidence>
<keyword evidence="4 8" id="KW-0418">Kinase</keyword>
<comment type="caution">
    <text evidence="8">The sequence shown here is derived from an EMBL/GenBank/DDBJ whole genome shotgun (WGS) entry which is preliminary data.</text>
</comment>
<feature type="domain" description="Carbohydrate kinase FGGY N-terminal" evidence="6">
    <location>
        <begin position="10"/>
        <end position="249"/>
    </location>
</feature>
<dbReference type="RefSeq" id="WP_344721017.1">
    <property type="nucleotide sequence ID" value="NZ_BAAAYG010000007.1"/>
</dbReference>
<evidence type="ECO:0000313" key="8">
    <source>
        <dbReference type="EMBL" id="GAA3286284.1"/>
    </source>
</evidence>
<dbReference type="Proteomes" id="UP001501736">
    <property type="component" value="Unassembled WGS sequence"/>
</dbReference>
<gene>
    <name evidence="8" type="ORF">GCM10020260_20810</name>
</gene>
<dbReference type="InterPro" id="IPR018485">
    <property type="entry name" value="FGGY_C"/>
</dbReference>
<feature type="compositionally biased region" description="Basic and acidic residues" evidence="5">
    <location>
        <begin position="40"/>
        <end position="54"/>
    </location>
</feature>
<dbReference type="InterPro" id="IPR050406">
    <property type="entry name" value="FGGY_Carb_Kinase"/>
</dbReference>
<name>A0ABP6RFR1_9MICC</name>
<dbReference type="Pfam" id="PF00370">
    <property type="entry name" value="FGGY_N"/>
    <property type="match status" value="1"/>
</dbReference>
<dbReference type="PANTHER" id="PTHR43095:SF5">
    <property type="entry name" value="XYLULOSE KINASE"/>
    <property type="match status" value="1"/>
</dbReference>
<evidence type="ECO:0000256" key="3">
    <source>
        <dbReference type="ARBA" id="ARBA00022679"/>
    </source>
</evidence>
<dbReference type="PANTHER" id="PTHR43095">
    <property type="entry name" value="SUGAR KINASE"/>
    <property type="match status" value="1"/>
</dbReference>
<dbReference type="InterPro" id="IPR043129">
    <property type="entry name" value="ATPase_NBD"/>
</dbReference>
<organism evidence="8 9">
    <name type="scientific">Nesterenkonia halobia</name>
    <dbReference type="NCBI Taxonomy" id="37922"/>
    <lineage>
        <taxon>Bacteria</taxon>
        <taxon>Bacillati</taxon>
        <taxon>Actinomycetota</taxon>
        <taxon>Actinomycetes</taxon>
        <taxon>Micrococcales</taxon>
        <taxon>Micrococcaceae</taxon>
        <taxon>Nesterenkonia</taxon>
    </lineage>
</organism>
<dbReference type="EMBL" id="BAAAYG010000007">
    <property type="protein sequence ID" value="GAA3286284.1"/>
    <property type="molecule type" value="Genomic_DNA"/>
</dbReference>
<feature type="domain" description="Carbohydrate kinase FGGY C-terminal" evidence="7">
    <location>
        <begin position="261"/>
        <end position="438"/>
    </location>
</feature>
<dbReference type="GO" id="GO:0016301">
    <property type="term" value="F:kinase activity"/>
    <property type="evidence" value="ECO:0007669"/>
    <property type="project" value="UniProtKB-KW"/>
</dbReference>
<keyword evidence="3" id="KW-0808">Transferase</keyword>
<evidence type="ECO:0000256" key="2">
    <source>
        <dbReference type="ARBA" id="ARBA00022629"/>
    </source>
</evidence>
<evidence type="ECO:0000256" key="1">
    <source>
        <dbReference type="ARBA" id="ARBA00009156"/>
    </source>
</evidence>
<reference evidence="9" key="1">
    <citation type="journal article" date="2019" name="Int. J. Syst. Evol. Microbiol.">
        <title>The Global Catalogue of Microorganisms (GCM) 10K type strain sequencing project: providing services to taxonomists for standard genome sequencing and annotation.</title>
        <authorList>
            <consortium name="The Broad Institute Genomics Platform"/>
            <consortium name="The Broad Institute Genome Sequencing Center for Infectious Disease"/>
            <person name="Wu L."/>
            <person name="Ma J."/>
        </authorList>
    </citation>
    <scope>NUCLEOTIDE SEQUENCE [LARGE SCALE GENOMIC DNA]</scope>
    <source>
        <strain evidence="9">JCM 11483</strain>
    </source>
</reference>
<dbReference type="SUPFAM" id="SSF53067">
    <property type="entry name" value="Actin-like ATPase domain"/>
    <property type="match status" value="2"/>
</dbReference>